<evidence type="ECO:0000256" key="14">
    <source>
        <dbReference type="SAM" id="Phobius"/>
    </source>
</evidence>
<name>A0ABZ0SE71_9GAMM</name>
<evidence type="ECO:0000256" key="5">
    <source>
        <dbReference type="ARBA" id="ARBA00022549"/>
    </source>
</evidence>
<keyword evidence="12 14" id="KW-0472">Membrane</keyword>
<evidence type="ECO:0000256" key="9">
    <source>
        <dbReference type="ARBA" id="ARBA00022956"/>
    </source>
</evidence>
<evidence type="ECO:0000256" key="10">
    <source>
        <dbReference type="ARBA" id="ARBA00022989"/>
    </source>
</evidence>
<evidence type="ECO:0000256" key="6">
    <source>
        <dbReference type="ARBA" id="ARBA00022692"/>
    </source>
</evidence>
<feature type="transmembrane region" description="Helical" evidence="14">
    <location>
        <begin position="12"/>
        <end position="32"/>
    </location>
</feature>
<keyword evidence="11" id="KW-0157">Chromophore</keyword>
<evidence type="ECO:0000256" key="12">
    <source>
        <dbReference type="ARBA" id="ARBA00023136"/>
    </source>
</evidence>
<keyword evidence="7" id="KW-0479">Metal-binding</keyword>
<evidence type="ECO:0000256" key="7">
    <source>
        <dbReference type="ARBA" id="ARBA00022723"/>
    </source>
</evidence>
<evidence type="ECO:0000256" key="4">
    <source>
        <dbReference type="ARBA" id="ARBA00022494"/>
    </source>
</evidence>
<keyword evidence="3" id="KW-1003">Cell membrane</keyword>
<keyword evidence="5" id="KW-0042">Antenna complex</keyword>
<keyword evidence="6 14" id="KW-0812">Transmembrane</keyword>
<dbReference type="InterPro" id="IPR000066">
    <property type="entry name" value="Antenna_a/b"/>
</dbReference>
<dbReference type="SUPFAM" id="SSF56918">
    <property type="entry name" value="Light-harvesting complex subunits"/>
    <property type="match status" value="1"/>
</dbReference>
<comment type="subcellular location">
    <subcellularLocation>
        <location evidence="2">Cell membrane</location>
        <topology evidence="2">Single-pass type II membrane protein</topology>
    </subcellularLocation>
</comment>
<evidence type="ECO:0000256" key="13">
    <source>
        <dbReference type="ARBA" id="ARBA00023243"/>
    </source>
</evidence>
<evidence type="ECO:0000256" key="1">
    <source>
        <dbReference type="ARBA" id="ARBA00002455"/>
    </source>
</evidence>
<evidence type="ECO:0000256" key="8">
    <source>
        <dbReference type="ARBA" id="ARBA00022842"/>
    </source>
</evidence>
<accession>A0ABZ0SE71</accession>
<evidence type="ECO:0000256" key="3">
    <source>
        <dbReference type="ARBA" id="ARBA00022475"/>
    </source>
</evidence>
<reference evidence="16 17" key="1">
    <citation type="journal article" date="2023" name="Microorganisms">
        <title>Thiorhodovibrio frisius and Trv. litoralis spp. nov., Two Novel Members from a Clade of Fastidious Purple Sulfur Bacteria That Exhibit Unique Red-Shifted Light-Harvesting Capabilities.</title>
        <authorList>
            <person name="Methner A."/>
            <person name="Kuzyk S.B."/>
            <person name="Petersen J."/>
            <person name="Bauer S."/>
            <person name="Brinkmann H."/>
            <person name="Sichau K."/>
            <person name="Wanner G."/>
            <person name="Wolf J."/>
            <person name="Neumann-Schaal M."/>
            <person name="Henke P."/>
            <person name="Tank M."/>
            <person name="Sproer C."/>
            <person name="Bunk B."/>
            <person name="Overmann J."/>
        </authorList>
    </citation>
    <scope>NUCLEOTIDE SEQUENCE [LARGE SCALE GENOMIC DNA]</scope>
    <source>
        <strain evidence="16 17">DSM 6702</strain>
    </source>
</reference>
<evidence type="ECO:0000313" key="16">
    <source>
        <dbReference type="EMBL" id="WPL19325.1"/>
    </source>
</evidence>
<evidence type="ECO:0000259" key="15">
    <source>
        <dbReference type="Pfam" id="PF00556"/>
    </source>
</evidence>
<dbReference type="InterPro" id="IPR035889">
    <property type="entry name" value="Light-harvesting_complex"/>
</dbReference>
<gene>
    <name evidence="16" type="primary">pufA_3</name>
    <name evidence="16" type="ORF">Thiowin_04442</name>
</gene>
<keyword evidence="9" id="KW-0076">Bacteriochlorophyll</keyword>
<dbReference type="PRINTS" id="PR00673">
    <property type="entry name" value="LIGHTHARVSTA"/>
</dbReference>
<dbReference type="EMBL" id="CP121472">
    <property type="protein sequence ID" value="WPL19325.1"/>
    <property type="molecule type" value="Genomic_DNA"/>
</dbReference>
<evidence type="ECO:0000256" key="2">
    <source>
        <dbReference type="ARBA" id="ARBA00004401"/>
    </source>
</evidence>
<keyword evidence="10 14" id="KW-1133">Transmembrane helix</keyword>
<keyword evidence="13" id="KW-0437">Light-harvesting polypeptide</keyword>
<protein>
    <submittedName>
        <fullName evidence="16">Light-harvesting protein, PufA</fullName>
    </submittedName>
</protein>
<dbReference type="PROSITE" id="PS00968">
    <property type="entry name" value="ANTENNA_COMP_ALPHA"/>
    <property type="match status" value="1"/>
</dbReference>
<evidence type="ECO:0000313" key="17">
    <source>
        <dbReference type="Proteomes" id="UP001432180"/>
    </source>
</evidence>
<proteinExistence type="predicted"/>
<dbReference type="InterPro" id="IPR002361">
    <property type="entry name" value="Antenna_alpha_CS"/>
</dbReference>
<dbReference type="RefSeq" id="WP_328985072.1">
    <property type="nucleotide sequence ID" value="NZ_CP121472.1"/>
</dbReference>
<keyword evidence="4" id="KW-0148">Chlorophyll</keyword>
<comment type="function">
    <text evidence="1">Antenna complexes are light-harvesting systems, which transfer the excitation energy to the reaction centers.</text>
</comment>
<dbReference type="Proteomes" id="UP001432180">
    <property type="component" value="Chromosome"/>
</dbReference>
<evidence type="ECO:0000256" key="11">
    <source>
        <dbReference type="ARBA" id="ARBA00022991"/>
    </source>
</evidence>
<organism evidence="16 17">
    <name type="scientific">Thiorhodovibrio winogradskyi</name>
    <dbReference type="NCBI Taxonomy" id="77007"/>
    <lineage>
        <taxon>Bacteria</taxon>
        <taxon>Pseudomonadati</taxon>
        <taxon>Pseudomonadota</taxon>
        <taxon>Gammaproteobacteria</taxon>
        <taxon>Chromatiales</taxon>
        <taxon>Chromatiaceae</taxon>
        <taxon>Thiorhodovibrio</taxon>
    </lineage>
</organism>
<keyword evidence="8" id="KW-0460">Magnesium</keyword>
<dbReference type="Gene3D" id="4.10.220.20">
    <property type="entry name" value="Light-harvesting complex"/>
    <property type="match status" value="1"/>
</dbReference>
<dbReference type="Pfam" id="PF00556">
    <property type="entry name" value="LHC"/>
    <property type="match status" value="1"/>
</dbReference>
<feature type="domain" description="Antenna complex alpha/beta subunit" evidence="15">
    <location>
        <begin position="1"/>
        <end position="40"/>
    </location>
</feature>
<keyword evidence="17" id="KW-1185">Reference proteome</keyword>
<sequence length="47" mass="5439">MHKIWKIIDPRRAIITIFASQFLLGLLIHFILLGTDLNWLNDGIPPL</sequence>
<dbReference type="NCBIfam" id="NF040861">
    <property type="entry name" value="pufA_517_ASD"/>
    <property type="match status" value="1"/>
</dbReference>
<dbReference type="InterPro" id="IPR018332">
    <property type="entry name" value="Antenna_alpha"/>
</dbReference>